<keyword evidence="3" id="KW-0812">Transmembrane</keyword>
<proteinExistence type="inferred from homology"/>
<organism evidence="8 9">
    <name type="scientific">Candidatus Magnetaquiglobus chichijimensis</name>
    <dbReference type="NCBI Taxonomy" id="3141448"/>
    <lineage>
        <taxon>Bacteria</taxon>
        <taxon>Pseudomonadati</taxon>
        <taxon>Pseudomonadota</taxon>
        <taxon>Magnetococcia</taxon>
        <taxon>Magnetococcales</taxon>
        <taxon>Candidatus Magnetaquicoccaceae</taxon>
        <taxon>Candidatus Magnetaquiglobus</taxon>
    </lineage>
</organism>
<dbReference type="SMART" id="SM00244">
    <property type="entry name" value="PHB"/>
    <property type="match status" value="1"/>
</dbReference>
<comment type="similarity">
    <text evidence="2 6">Belongs to the band 7/mec-2 family. HflC subfamily.</text>
</comment>
<dbReference type="GO" id="GO:0006508">
    <property type="term" value="P:proteolysis"/>
    <property type="evidence" value="ECO:0007669"/>
    <property type="project" value="UniProtKB-KW"/>
</dbReference>
<dbReference type="Gene3D" id="3.30.479.30">
    <property type="entry name" value="Band 7 domain"/>
    <property type="match status" value="1"/>
</dbReference>
<dbReference type="EMBL" id="BAAFGK010000004">
    <property type="protein sequence ID" value="GAB0057722.1"/>
    <property type="molecule type" value="Genomic_DNA"/>
</dbReference>
<accession>A0ABQ0CA02</accession>
<reference evidence="8 9" key="1">
    <citation type="submission" date="2024-09" db="EMBL/GenBank/DDBJ databases">
        <title>Draft genome sequence of Candidatus Magnetaquicoccaceae bacterium FCR-1.</title>
        <authorList>
            <person name="Shimoshige H."/>
            <person name="Shimamura S."/>
            <person name="Taoka A."/>
            <person name="Kobayashi H."/>
            <person name="Maekawa T."/>
        </authorList>
    </citation>
    <scope>NUCLEOTIDE SEQUENCE [LARGE SCALE GENOMIC DNA]</scope>
    <source>
        <strain evidence="8 9">FCR-1</strain>
    </source>
</reference>
<evidence type="ECO:0000256" key="6">
    <source>
        <dbReference type="PIRNR" id="PIRNR005651"/>
    </source>
</evidence>
<evidence type="ECO:0000313" key="8">
    <source>
        <dbReference type="EMBL" id="GAB0057722.1"/>
    </source>
</evidence>
<dbReference type="Proteomes" id="UP001628193">
    <property type="component" value="Unassembled WGS sequence"/>
</dbReference>
<dbReference type="InterPro" id="IPR001972">
    <property type="entry name" value="Stomatin_HflK_fam"/>
</dbReference>
<keyword evidence="5" id="KW-0472">Membrane</keyword>
<gene>
    <name evidence="8" type="primary">hflC</name>
    <name evidence="8" type="ORF">SIID45300_02054</name>
</gene>
<sequence>MNKNLSLGLSLVGVAILVLVTQSVYTVAQWRQALVVQLGKPVEPAITEPGLHFKFPFLQEVHFFDRRLLEFDQEPQEILSADKKNLKVDSYSRWRIVDPLKFFQTVRDENGAADRLNDIIYSNIREVLGQFTMMEIVSASRSDLTQRIREQTNVQANKYGIEIIDVRIKRTDLPVENSKAVFRRMQTERERQAKQYRAQGEEEAVKIRSKAVREREVLLAEAYKSAQEIRGEGDAEATKVYAEAYQSDPRFYQFTRTLEAYAKAMSKDSSTTVVLEPSGFFRYLQGLTPPGR</sequence>
<keyword evidence="8" id="KW-0378">Hydrolase</keyword>
<comment type="caution">
    <text evidence="8">The sequence shown here is derived from an EMBL/GenBank/DDBJ whole genome shotgun (WGS) entry which is preliminary data.</text>
</comment>
<keyword evidence="9" id="KW-1185">Reference proteome</keyword>
<dbReference type="PANTHER" id="PTHR42911:SF1">
    <property type="entry name" value="MODULATOR OF FTSH PROTEASE HFLC"/>
    <property type="match status" value="1"/>
</dbReference>
<feature type="domain" description="Band 7" evidence="7">
    <location>
        <begin position="22"/>
        <end position="185"/>
    </location>
</feature>
<dbReference type="GO" id="GO:0008233">
    <property type="term" value="F:peptidase activity"/>
    <property type="evidence" value="ECO:0007669"/>
    <property type="project" value="UniProtKB-KW"/>
</dbReference>
<evidence type="ECO:0000256" key="2">
    <source>
        <dbReference type="ARBA" id="ARBA00007862"/>
    </source>
</evidence>
<dbReference type="InterPro" id="IPR010200">
    <property type="entry name" value="HflC"/>
</dbReference>
<evidence type="ECO:0000256" key="1">
    <source>
        <dbReference type="ARBA" id="ARBA00004167"/>
    </source>
</evidence>
<dbReference type="Pfam" id="PF01145">
    <property type="entry name" value="Band_7"/>
    <property type="match status" value="1"/>
</dbReference>
<comment type="function">
    <text evidence="6">HflC and HflK could regulate a protease.</text>
</comment>
<dbReference type="PIRSF" id="PIRSF005651">
    <property type="entry name" value="HflC"/>
    <property type="match status" value="1"/>
</dbReference>
<evidence type="ECO:0000256" key="3">
    <source>
        <dbReference type="ARBA" id="ARBA00022692"/>
    </source>
</evidence>
<evidence type="ECO:0000256" key="4">
    <source>
        <dbReference type="ARBA" id="ARBA00022989"/>
    </source>
</evidence>
<keyword evidence="4" id="KW-1133">Transmembrane helix</keyword>
<name>A0ABQ0CA02_9PROT</name>
<dbReference type="InterPro" id="IPR036013">
    <property type="entry name" value="Band_7/SPFH_dom_sf"/>
</dbReference>
<comment type="subcellular location">
    <subcellularLocation>
        <location evidence="1">Membrane</location>
        <topology evidence="1">Single-pass membrane protein</topology>
    </subcellularLocation>
</comment>
<evidence type="ECO:0000313" key="9">
    <source>
        <dbReference type="Proteomes" id="UP001628193"/>
    </source>
</evidence>
<dbReference type="SUPFAM" id="SSF117892">
    <property type="entry name" value="Band 7/SPFH domain"/>
    <property type="match status" value="1"/>
</dbReference>
<evidence type="ECO:0000256" key="5">
    <source>
        <dbReference type="ARBA" id="ARBA00023136"/>
    </source>
</evidence>
<keyword evidence="8" id="KW-0645">Protease</keyword>
<dbReference type="CDD" id="cd03405">
    <property type="entry name" value="SPFH_HflC"/>
    <property type="match status" value="1"/>
</dbReference>
<dbReference type="InterPro" id="IPR001107">
    <property type="entry name" value="Band_7"/>
</dbReference>
<protein>
    <recommendedName>
        <fullName evidence="6">Protein HflC</fullName>
    </recommendedName>
</protein>
<dbReference type="RefSeq" id="WP_420905415.1">
    <property type="nucleotide sequence ID" value="NZ_BAAFGK010000004.1"/>
</dbReference>
<evidence type="ECO:0000259" key="7">
    <source>
        <dbReference type="SMART" id="SM00244"/>
    </source>
</evidence>
<dbReference type="PRINTS" id="PR00721">
    <property type="entry name" value="STOMATIN"/>
</dbReference>
<dbReference type="PANTHER" id="PTHR42911">
    <property type="entry name" value="MODULATOR OF FTSH PROTEASE HFLC"/>
    <property type="match status" value="1"/>
</dbReference>